<evidence type="ECO:0000256" key="3">
    <source>
        <dbReference type="ARBA" id="ARBA00022737"/>
    </source>
</evidence>
<dbReference type="InterPro" id="IPR051427">
    <property type="entry name" value="Nectin/Nectin-like"/>
</dbReference>
<dbReference type="PROSITE" id="PS50835">
    <property type="entry name" value="IG_LIKE"/>
    <property type="match status" value="5"/>
</dbReference>
<dbReference type="OrthoDB" id="10031887at2759"/>
<comment type="subcellular location">
    <subcellularLocation>
        <location evidence="1">Membrane</location>
    </subcellularLocation>
</comment>
<accession>A0A9Q1H6J1</accession>
<organism evidence="8 9">
    <name type="scientific">Holothuria leucospilota</name>
    <name type="common">Black long sea cucumber</name>
    <name type="synonym">Mertensiothuria leucospilota</name>
    <dbReference type="NCBI Taxonomy" id="206669"/>
    <lineage>
        <taxon>Eukaryota</taxon>
        <taxon>Metazoa</taxon>
        <taxon>Echinodermata</taxon>
        <taxon>Eleutherozoa</taxon>
        <taxon>Echinozoa</taxon>
        <taxon>Holothuroidea</taxon>
        <taxon>Aspidochirotacea</taxon>
        <taxon>Aspidochirotida</taxon>
        <taxon>Holothuriidae</taxon>
        <taxon>Holothuria</taxon>
    </lineage>
</organism>
<dbReference type="SMART" id="SM00408">
    <property type="entry name" value="IGc2"/>
    <property type="match status" value="1"/>
</dbReference>
<dbReference type="InterPro" id="IPR003599">
    <property type="entry name" value="Ig_sub"/>
</dbReference>
<evidence type="ECO:0000256" key="6">
    <source>
        <dbReference type="ARBA" id="ARBA00023180"/>
    </source>
</evidence>
<dbReference type="GO" id="GO:0007156">
    <property type="term" value="P:homophilic cell adhesion via plasma membrane adhesion molecules"/>
    <property type="evidence" value="ECO:0007669"/>
    <property type="project" value="TreeGrafter"/>
</dbReference>
<dbReference type="EMBL" id="JAIZAY010000010">
    <property type="protein sequence ID" value="KAJ8035024.1"/>
    <property type="molecule type" value="Genomic_DNA"/>
</dbReference>
<evidence type="ECO:0000256" key="4">
    <source>
        <dbReference type="ARBA" id="ARBA00023136"/>
    </source>
</evidence>
<dbReference type="GO" id="GO:0007157">
    <property type="term" value="P:heterophilic cell-cell adhesion via plasma membrane cell adhesion molecules"/>
    <property type="evidence" value="ECO:0007669"/>
    <property type="project" value="TreeGrafter"/>
</dbReference>
<keyword evidence="3" id="KW-0677">Repeat</keyword>
<dbReference type="Proteomes" id="UP001152320">
    <property type="component" value="Chromosome 10"/>
</dbReference>
<keyword evidence="9" id="KW-1185">Reference proteome</keyword>
<feature type="domain" description="Ig-like" evidence="7">
    <location>
        <begin position="43"/>
        <end position="124"/>
    </location>
</feature>
<reference evidence="8" key="1">
    <citation type="submission" date="2021-10" db="EMBL/GenBank/DDBJ databases">
        <title>Tropical sea cucumber genome reveals ecological adaptation and Cuvierian tubules defense mechanism.</title>
        <authorList>
            <person name="Chen T."/>
        </authorList>
    </citation>
    <scope>NUCLEOTIDE SEQUENCE</scope>
    <source>
        <strain evidence="8">Nanhai2018</strain>
        <tissue evidence="8">Muscle</tissue>
    </source>
</reference>
<comment type="caution">
    <text evidence="8">The sequence shown here is derived from an EMBL/GenBank/DDBJ whole genome shotgun (WGS) entry which is preliminary data.</text>
</comment>
<feature type="domain" description="Ig-like" evidence="7">
    <location>
        <begin position="142"/>
        <end position="238"/>
    </location>
</feature>
<name>A0A9Q1H6J1_HOLLE</name>
<dbReference type="Gene3D" id="2.60.40.10">
    <property type="entry name" value="Immunoglobulins"/>
    <property type="match status" value="3"/>
</dbReference>
<keyword evidence="5" id="KW-1015">Disulfide bond</keyword>
<dbReference type="InterPro" id="IPR007110">
    <property type="entry name" value="Ig-like_dom"/>
</dbReference>
<feature type="domain" description="Ig-like" evidence="7">
    <location>
        <begin position="249"/>
        <end position="346"/>
    </location>
</feature>
<dbReference type="InterPro" id="IPR013783">
    <property type="entry name" value="Ig-like_fold"/>
</dbReference>
<dbReference type="InterPro" id="IPR036179">
    <property type="entry name" value="Ig-like_dom_sf"/>
</dbReference>
<dbReference type="Pfam" id="PF13927">
    <property type="entry name" value="Ig_3"/>
    <property type="match status" value="1"/>
</dbReference>
<evidence type="ECO:0000256" key="1">
    <source>
        <dbReference type="ARBA" id="ARBA00004370"/>
    </source>
</evidence>
<dbReference type="PANTHER" id="PTHR23277:SF108">
    <property type="entry name" value="FASCICLIN-3"/>
    <property type="match status" value="1"/>
</dbReference>
<dbReference type="InterPro" id="IPR003598">
    <property type="entry name" value="Ig_sub2"/>
</dbReference>
<evidence type="ECO:0000256" key="5">
    <source>
        <dbReference type="ARBA" id="ARBA00023157"/>
    </source>
</evidence>
<evidence type="ECO:0000256" key="2">
    <source>
        <dbReference type="ARBA" id="ARBA00022729"/>
    </source>
</evidence>
<proteinExistence type="predicted"/>
<dbReference type="GO" id="GO:0016020">
    <property type="term" value="C:membrane"/>
    <property type="evidence" value="ECO:0007669"/>
    <property type="project" value="UniProtKB-SubCell"/>
</dbReference>
<dbReference type="SMART" id="SM00409">
    <property type="entry name" value="IG"/>
    <property type="match status" value="5"/>
</dbReference>
<feature type="domain" description="Ig-like" evidence="7">
    <location>
        <begin position="356"/>
        <end position="453"/>
    </location>
</feature>
<dbReference type="PANTHER" id="PTHR23277">
    <property type="entry name" value="NECTIN-RELATED"/>
    <property type="match status" value="1"/>
</dbReference>
<gene>
    <name evidence="8" type="ORF">HOLleu_22100</name>
</gene>
<dbReference type="SUPFAM" id="SSF48726">
    <property type="entry name" value="Immunoglobulin"/>
    <property type="match status" value="1"/>
</dbReference>
<protein>
    <submittedName>
        <fullName evidence="8">Hemicentin-1</fullName>
    </submittedName>
</protein>
<dbReference type="GO" id="GO:0005912">
    <property type="term" value="C:adherens junction"/>
    <property type="evidence" value="ECO:0007669"/>
    <property type="project" value="TreeGrafter"/>
</dbReference>
<evidence type="ECO:0000313" key="8">
    <source>
        <dbReference type="EMBL" id="KAJ8035024.1"/>
    </source>
</evidence>
<keyword evidence="6" id="KW-0325">Glycoprotein</keyword>
<evidence type="ECO:0000259" key="7">
    <source>
        <dbReference type="PROSITE" id="PS50835"/>
    </source>
</evidence>
<evidence type="ECO:0000313" key="9">
    <source>
        <dbReference type="Proteomes" id="UP001152320"/>
    </source>
</evidence>
<dbReference type="AlphaFoldDB" id="A0A9Q1H6J1"/>
<sequence>MQSYQVQVKMDFNILRALTLCSLQLYTECTFGRGTTAGCSGIPSTSNRPRTCAVNHTTTQGSSIYLDCDASDSHDREASWLKMNQNNHSCFGPVLGKLKNTFVHDNFTLELRNVSRRDDGTYLCIYWDNIVASYCLSVIAIPTLKVTVNGAEKAGVMSAILGEKYFLQCAVFSADPPINLTWSYNKQMYNKDESNSSVNVVGNASNVCTTSLGLIPIRTGSSNVTCVSNGRYQEQDIMSTLQVEIYAIPTMRLTVKGAAPSGTMSAVLGRKYVLQCAAFGADPPVNLTWSYHKQMYNKDESNPSVNVVGNASNVCTTSLGLIPIRTGSSNVTCVSNGRYQEQDIISTLQVEIYAIPTMRITVKGAAPSGTMSAILGQKYVLQCAAFGADPPVNLTWSYHKQMYNKDESNPSVNVVGNASNVCTTSLGLIPIRTGSSNVTCASNGRYQEQDILSTLKVEIYAIPKLFVTVNDEKPNGTLLAVVHRTYDLKCIAEGAYPSVNLTWIPGNEDFFVKEYKHLSFIRKDQTFDSVISFPYTFNQTGSSNFTCSSNGMYSSQNLNHTLHVQVNGKLRIHLYTMLLIALSLSLL</sequence>
<feature type="domain" description="Ig-like" evidence="7">
    <location>
        <begin position="463"/>
        <end position="559"/>
    </location>
</feature>
<keyword evidence="2" id="KW-0732">Signal</keyword>
<keyword evidence="4" id="KW-0472">Membrane</keyword>